<dbReference type="Proteomes" id="UP001445076">
    <property type="component" value="Unassembled WGS sequence"/>
</dbReference>
<sequence length="106" mass="11931">MGFNISDQHTEGLKSVAESVSDHCVTVTMLKARDLLYHDPERVKVPLLSTRGNKYDTNVSENVSDDRHSQSEGTHSSYKQQVNKVNHKHHDLLLTDTLLSYLAIKG</sequence>
<accession>A0AAW0XTH5</accession>
<protein>
    <submittedName>
        <fullName evidence="2">Uncharacterized protein</fullName>
    </submittedName>
</protein>
<feature type="compositionally biased region" description="Polar residues" evidence="1">
    <location>
        <begin position="50"/>
        <end position="62"/>
    </location>
</feature>
<evidence type="ECO:0000313" key="2">
    <source>
        <dbReference type="EMBL" id="KAK8742506.1"/>
    </source>
</evidence>
<proteinExistence type="predicted"/>
<keyword evidence="3" id="KW-1185">Reference proteome</keyword>
<comment type="caution">
    <text evidence="2">The sequence shown here is derived from an EMBL/GenBank/DDBJ whole genome shotgun (WGS) entry which is preliminary data.</text>
</comment>
<dbReference type="EMBL" id="JARKIK010000028">
    <property type="protein sequence ID" value="KAK8742506.1"/>
    <property type="molecule type" value="Genomic_DNA"/>
</dbReference>
<dbReference type="AlphaFoldDB" id="A0AAW0XTH5"/>
<gene>
    <name evidence="2" type="ORF">OTU49_001922</name>
</gene>
<feature type="compositionally biased region" description="Polar residues" evidence="1">
    <location>
        <begin position="71"/>
        <end position="84"/>
    </location>
</feature>
<evidence type="ECO:0000313" key="3">
    <source>
        <dbReference type="Proteomes" id="UP001445076"/>
    </source>
</evidence>
<organism evidence="2 3">
    <name type="scientific">Cherax quadricarinatus</name>
    <name type="common">Australian red claw crayfish</name>
    <dbReference type="NCBI Taxonomy" id="27406"/>
    <lineage>
        <taxon>Eukaryota</taxon>
        <taxon>Metazoa</taxon>
        <taxon>Ecdysozoa</taxon>
        <taxon>Arthropoda</taxon>
        <taxon>Crustacea</taxon>
        <taxon>Multicrustacea</taxon>
        <taxon>Malacostraca</taxon>
        <taxon>Eumalacostraca</taxon>
        <taxon>Eucarida</taxon>
        <taxon>Decapoda</taxon>
        <taxon>Pleocyemata</taxon>
        <taxon>Astacidea</taxon>
        <taxon>Parastacoidea</taxon>
        <taxon>Parastacidae</taxon>
        <taxon>Cherax</taxon>
    </lineage>
</organism>
<feature type="region of interest" description="Disordered" evidence="1">
    <location>
        <begin position="48"/>
        <end position="86"/>
    </location>
</feature>
<name>A0AAW0XTH5_CHEQU</name>
<evidence type="ECO:0000256" key="1">
    <source>
        <dbReference type="SAM" id="MobiDB-lite"/>
    </source>
</evidence>
<reference evidence="2 3" key="1">
    <citation type="journal article" date="2024" name="BMC Genomics">
        <title>Genome assembly of redclaw crayfish (Cherax quadricarinatus) provides insights into its immune adaptation and hypoxia tolerance.</title>
        <authorList>
            <person name="Liu Z."/>
            <person name="Zheng J."/>
            <person name="Li H."/>
            <person name="Fang K."/>
            <person name="Wang S."/>
            <person name="He J."/>
            <person name="Zhou D."/>
            <person name="Weng S."/>
            <person name="Chi M."/>
            <person name="Gu Z."/>
            <person name="He J."/>
            <person name="Li F."/>
            <person name="Wang M."/>
        </authorList>
    </citation>
    <scope>NUCLEOTIDE SEQUENCE [LARGE SCALE GENOMIC DNA]</scope>
    <source>
        <strain evidence="2">ZL_2023a</strain>
    </source>
</reference>